<feature type="compositionally biased region" description="Basic and acidic residues" evidence="1">
    <location>
        <begin position="52"/>
        <end position="70"/>
    </location>
</feature>
<accession>A0AAD7N3N7</accession>
<feature type="region of interest" description="Disordered" evidence="1">
    <location>
        <begin position="37"/>
        <end position="101"/>
    </location>
</feature>
<evidence type="ECO:0000313" key="3">
    <source>
        <dbReference type="Proteomes" id="UP001215280"/>
    </source>
</evidence>
<sequence>MPGVWLPVTHSGKEYSPYKLPKFVTAFQAPAFDFAPLIGKDQDNREDDDDASNEHEAPNEHGAPSEHHAPNEQNAPNEHDPLNDVDDQWPLPPPIDPLDEVDYERPAISPSKKARHSPTFCEAVAAAPKPHTGPHRQRPAKPTKAEKAAKVAEKAQKARAAAHAQRRSKHACDLAAHGHVPAPATVAAVVQPAVPVPSDLNASDLPATFGAYSGKAEGKAEKKGSKVRCSVADLLGLGFHLVKWDGIHPHPLLDKNGRIIAILAGRPNQGDYLQSATSAFHAIRDAGAAAKFPAAMRNHRRGLFAAVNVGLFYGKGQRVPCWLNNKEHGALVEGLLGNRHIQCLAYFADDHDARLQRDSPLRRPFVGSIFSCSAFNFSTNVWTFKHRNVLNLTFGWCAIQALGEFDATEGGHLVLWDLKLVVEFPHGALILIPSATIAHSNVPVQAGKQRLSFTQFTPGEFSATWTTVARPLRTLWRKTPAKTLHPHNPTALKFERDFAWASTAPFRLKVWEA</sequence>
<dbReference type="Proteomes" id="UP001215280">
    <property type="component" value="Unassembled WGS sequence"/>
</dbReference>
<organism evidence="2 3">
    <name type="scientific">Mycena maculata</name>
    <dbReference type="NCBI Taxonomy" id="230809"/>
    <lineage>
        <taxon>Eukaryota</taxon>
        <taxon>Fungi</taxon>
        <taxon>Dikarya</taxon>
        <taxon>Basidiomycota</taxon>
        <taxon>Agaricomycotina</taxon>
        <taxon>Agaricomycetes</taxon>
        <taxon>Agaricomycetidae</taxon>
        <taxon>Agaricales</taxon>
        <taxon>Marasmiineae</taxon>
        <taxon>Mycenaceae</taxon>
        <taxon>Mycena</taxon>
    </lineage>
</organism>
<evidence type="ECO:0000256" key="1">
    <source>
        <dbReference type="SAM" id="MobiDB-lite"/>
    </source>
</evidence>
<proteinExistence type="predicted"/>
<feature type="compositionally biased region" description="Basic residues" evidence="1">
    <location>
        <begin position="132"/>
        <end position="141"/>
    </location>
</feature>
<reference evidence="2" key="1">
    <citation type="submission" date="2023-03" db="EMBL/GenBank/DDBJ databases">
        <title>Massive genome expansion in bonnet fungi (Mycena s.s.) driven by repeated elements and novel gene families across ecological guilds.</title>
        <authorList>
            <consortium name="Lawrence Berkeley National Laboratory"/>
            <person name="Harder C.B."/>
            <person name="Miyauchi S."/>
            <person name="Viragh M."/>
            <person name="Kuo A."/>
            <person name="Thoen E."/>
            <person name="Andreopoulos B."/>
            <person name="Lu D."/>
            <person name="Skrede I."/>
            <person name="Drula E."/>
            <person name="Henrissat B."/>
            <person name="Morin E."/>
            <person name="Kohler A."/>
            <person name="Barry K."/>
            <person name="LaButti K."/>
            <person name="Morin E."/>
            <person name="Salamov A."/>
            <person name="Lipzen A."/>
            <person name="Mereny Z."/>
            <person name="Hegedus B."/>
            <person name="Baldrian P."/>
            <person name="Stursova M."/>
            <person name="Weitz H."/>
            <person name="Taylor A."/>
            <person name="Grigoriev I.V."/>
            <person name="Nagy L.G."/>
            <person name="Martin F."/>
            <person name="Kauserud H."/>
        </authorList>
    </citation>
    <scope>NUCLEOTIDE SEQUENCE</scope>
    <source>
        <strain evidence="2">CBHHK188m</strain>
    </source>
</reference>
<name>A0AAD7N3N7_9AGAR</name>
<protein>
    <submittedName>
        <fullName evidence="2">Uncharacterized protein</fullName>
    </submittedName>
</protein>
<dbReference type="AlphaFoldDB" id="A0AAD7N3N7"/>
<comment type="caution">
    <text evidence="2">The sequence shown here is derived from an EMBL/GenBank/DDBJ whole genome shotgun (WGS) entry which is preliminary data.</text>
</comment>
<keyword evidence="3" id="KW-1185">Reference proteome</keyword>
<dbReference type="Gene3D" id="3.60.130.30">
    <property type="match status" value="1"/>
</dbReference>
<gene>
    <name evidence="2" type="ORF">DFH07DRAFT_776918</name>
</gene>
<evidence type="ECO:0000313" key="2">
    <source>
        <dbReference type="EMBL" id="KAJ7745014.1"/>
    </source>
</evidence>
<dbReference type="EMBL" id="JARJLG010000105">
    <property type="protein sequence ID" value="KAJ7745014.1"/>
    <property type="molecule type" value="Genomic_DNA"/>
</dbReference>
<feature type="region of interest" description="Disordered" evidence="1">
    <location>
        <begin position="127"/>
        <end position="147"/>
    </location>
</feature>